<dbReference type="PANTHER" id="PTHR31900">
    <property type="entry name" value="F-BOX/RNI SUPERFAMILY PROTEIN-RELATED"/>
    <property type="match status" value="1"/>
</dbReference>
<dbReference type="AlphaFoldDB" id="A0A6J5UGZ3"/>
<dbReference type="InterPro" id="IPR006566">
    <property type="entry name" value="FBD"/>
</dbReference>
<feature type="region of interest" description="Disordered" evidence="1">
    <location>
        <begin position="1"/>
        <end position="26"/>
    </location>
</feature>
<evidence type="ECO:0000256" key="1">
    <source>
        <dbReference type="SAM" id="MobiDB-lite"/>
    </source>
</evidence>
<organism evidence="3 4">
    <name type="scientific">Prunus armeniaca</name>
    <name type="common">Apricot</name>
    <name type="synonym">Armeniaca vulgaris</name>
    <dbReference type="NCBI Taxonomy" id="36596"/>
    <lineage>
        <taxon>Eukaryota</taxon>
        <taxon>Viridiplantae</taxon>
        <taxon>Streptophyta</taxon>
        <taxon>Embryophyta</taxon>
        <taxon>Tracheophyta</taxon>
        <taxon>Spermatophyta</taxon>
        <taxon>Magnoliopsida</taxon>
        <taxon>eudicotyledons</taxon>
        <taxon>Gunneridae</taxon>
        <taxon>Pentapetalae</taxon>
        <taxon>rosids</taxon>
        <taxon>fabids</taxon>
        <taxon>Rosales</taxon>
        <taxon>Rosaceae</taxon>
        <taxon>Amygdaloideae</taxon>
        <taxon>Amygdaleae</taxon>
        <taxon>Prunus</taxon>
    </lineage>
</organism>
<dbReference type="Pfam" id="PF24758">
    <property type="entry name" value="LRR_At5g56370"/>
    <property type="match status" value="1"/>
</dbReference>
<evidence type="ECO:0000259" key="2">
    <source>
        <dbReference type="PROSITE" id="PS50181"/>
    </source>
</evidence>
<name>A0A6J5UGZ3_PRUAR</name>
<evidence type="ECO:0000313" key="3">
    <source>
        <dbReference type="EMBL" id="CAB4275790.1"/>
    </source>
</evidence>
<dbReference type="Pfam" id="PF08387">
    <property type="entry name" value="FBD"/>
    <property type="match status" value="1"/>
</dbReference>
<dbReference type="CDD" id="cd22160">
    <property type="entry name" value="F-box_AtFBL13-like"/>
    <property type="match status" value="1"/>
</dbReference>
<dbReference type="InterPro" id="IPR032675">
    <property type="entry name" value="LRR_dom_sf"/>
</dbReference>
<dbReference type="InterPro" id="IPR001810">
    <property type="entry name" value="F-box_dom"/>
</dbReference>
<gene>
    <name evidence="3" type="ORF">CURHAP_LOCUS24727</name>
</gene>
<dbReference type="Pfam" id="PF00646">
    <property type="entry name" value="F-box"/>
    <property type="match status" value="1"/>
</dbReference>
<dbReference type="InterPro" id="IPR036047">
    <property type="entry name" value="F-box-like_dom_sf"/>
</dbReference>
<dbReference type="InterPro" id="IPR053781">
    <property type="entry name" value="F-box_AtFBL13-like"/>
</dbReference>
<evidence type="ECO:0000313" key="4">
    <source>
        <dbReference type="Proteomes" id="UP000507222"/>
    </source>
</evidence>
<dbReference type="Proteomes" id="UP000507222">
    <property type="component" value="Unassembled WGS sequence"/>
</dbReference>
<accession>A0A6J5UGZ3</accession>
<dbReference type="SUPFAM" id="SSF81383">
    <property type="entry name" value="F-box domain"/>
    <property type="match status" value="1"/>
</dbReference>
<dbReference type="SMART" id="SM00579">
    <property type="entry name" value="FBD"/>
    <property type="match status" value="1"/>
</dbReference>
<dbReference type="PROSITE" id="PS50181">
    <property type="entry name" value="FBOX"/>
    <property type="match status" value="1"/>
</dbReference>
<dbReference type="InterPro" id="IPR050232">
    <property type="entry name" value="FBL13/AtMIF1-like"/>
</dbReference>
<proteinExistence type="predicted"/>
<dbReference type="EMBL" id="CAEKDK010000004">
    <property type="protein sequence ID" value="CAB4275790.1"/>
    <property type="molecule type" value="Genomic_DNA"/>
</dbReference>
<feature type="domain" description="F-box" evidence="2">
    <location>
        <begin position="25"/>
        <end position="74"/>
    </location>
</feature>
<dbReference type="InterPro" id="IPR055411">
    <property type="entry name" value="LRR_FXL15/At3g58940/PEG3-like"/>
</dbReference>
<dbReference type="Gene3D" id="3.80.10.10">
    <property type="entry name" value="Ribonuclease Inhibitor"/>
    <property type="match status" value="1"/>
</dbReference>
<protein>
    <recommendedName>
        <fullName evidence="2">F-box domain-containing protein</fullName>
    </recommendedName>
</protein>
<sequence length="453" mass="50910">MDASSLILNPKRQKLDGGEEVEGSSKSLSNLPDVVIQKIISLLETKDAIRTSILSKRWEYLWTSIPNLNFYKGLFATRSSLVNIVERALLLRGPADIETFDLTFPVLDDACRVNAWIDATVRRNVKKLYLYLHSLKEPFYLPHSLFTSTTLVAAELDIPFLFKAPSTVCFSSLRTLSLRSIVFSDDSTQQLFSGCPVLEELSIEECKWMNLKGELLNEYCFYDSSSPNEAEIHLSYNFTKKLRPTAYRLYKLLRGLSSVKELVFSDSNAFEVILGNAPELVAQMPLFNDLTTLVLEDSVYIDNKALLTMLQYCSCLETLVFVEGIGLSSDRVEDDGVLEPLPPCFLSHLKMVEVGDFSGDENELNALEILLKNAMVLENMLLACTTEFQGGPEKKTEIAKQLSNLAKGPESCEVVLKHLAHAHFGKTVNSKSSDHNQWSWVTFWPSDCLCLPD</sequence>
<dbReference type="SMART" id="SM00256">
    <property type="entry name" value="FBOX"/>
    <property type="match status" value="1"/>
</dbReference>
<reference evidence="3 4" key="1">
    <citation type="submission" date="2020-05" db="EMBL/GenBank/DDBJ databases">
        <authorList>
            <person name="Campoy J."/>
            <person name="Schneeberger K."/>
            <person name="Spophaly S."/>
        </authorList>
    </citation>
    <scope>NUCLEOTIDE SEQUENCE [LARGE SCALE GENOMIC DNA]</scope>
    <source>
        <strain evidence="3">PruArmRojPasFocal</strain>
    </source>
</reference>
<dbReference type="SUPFAM" id="SSF52047">
    <property type="entry name" value="RNI-like"/>
    <property type="match status" value="1"/>
</dbReference>
<dbReference type="PANTHER" id="PTHR31900:SF30">
    <property type="entry name" value="SUPERFAMILY PROTEIN, PUTATIVE-RELATED"/>
    <property type="match status" value="1"/>
</dbReference>